<gene>
    <name evidence="1" type="ORF">VI08_09075</name>
</gene>
<dbReference type="Proteomes" id="UP000033651">
    <property type="component" value="Unassembled WGS sequence"/>
</dbReference>
<keyword evidence="2" id="KW-1185">Reference proteome</keyword>
<evidence type="ECO:0000313" key="2">
    <source>
        <dbReference type="Proteomes" id="UP000033651"/>
    </source>
</evidence>
<protein>
    <submittedName>
        <fullName evidence="1">Uncharacterized protein</fullName>
    </submittedName>
</protein>
<name>A0A0F3KUA6_9GAMM</name>
<sequence length="100" mass="11079">MLFYQRFFPHLLREVGDDRYELLNALGHPVGLAGPAPGSHVTRFVLKLERHHIAELEALGARMTMSGIELFADSDDPNNTGAAFSDYANRLQVLSDLIIG</sequence>
<organism evidence="1 2">
    <name type="scientific">Luteibacter yeojuensis</name>
    <dbReference type="NCBI Taxonomy" id="345309"/>
    <lineage>
        <taxon>Bacteria</taxon>
        <taxon>Pseudomonadati</taxon>
        <taxon>Pseudomonadota</taxon>
        <taxon>Gammaproteobacteria</taxon>
        <taxon>Lysobacterales</taxon>
        <taxon>Rhodanobacteraceae</taxon>
        <taxon>Luteibacter</taxon>
    </lineage>
</organism>
<dbReference type="AlphaFoldDB" id="A0A0F3KUA6"/>
<accession>A0A0F3KUA6</accession>
<dbReference type="PATRIC" id="fig|345309.4.peg.1035"/>
<evidence type="ECO:0000313" key="1">
    <source>
        <dbReference type="EMBL" id="KJV34741.1"/>
    </source>
</evidence>
<dbReference type="EMBL" id="JZRB01000018">
    <property type="protein sequence ID" value="KJV34741.1"/>
    <property type="molecule type" value="Genomic_DNA"/>
</dbReference>
<proteinExistence type="predicted"/>
<comment type="caution">
    <text evidence="1">The sequence shown here is derived from an EMBL/GenBank/DDBJ whole genome shotgun (WGS) entry which is preliminary data.</text>
</comment>
<reference evidence="1 2" key="1">
    <citation type="submission" date="2015-03" db="EMBL/GenBank/DDBJ databases">
        <title>Draft genome sequence of Luteibacter yeojuensis strain SU11.</title>
        <authorList>
            <person name="Sulaiman J."/>
            <person name="Priya K."/>
            <person name="Chan K.-G."/>
        </authorList>
    </citation>
    <scope>NUCLEOTIDE SEQUENCE [LARGE SCALE GENOMIC DNA]</scope>
    <source>
        <strain evidence="1 2">SU11</strain>
    </source>
</reference>